<dbReference type="EMBL" id="CACRZD030000263">
    <property type="protein sequence ID" value="CAA6675262.1"/>
    <property type="molecule type" value="Genomic_DNA"/>
</dbReference>
<evidence type="ECO:0000256" key="4">
    <source>
        <dbReference type="SAM" id="MobiDB-lite"/>
    </source>
</evidence>
<dbReference type="PANTHER" id="PTHR46665">
    <property type="entry name" value="TRANSCRIPTION FACTOR BHLH041-RELATED-RELATED"/>
    <property type="match status" value="1"/>
</dbReference>
<evidence type="ECO:0000256" key="2">
    <source>
        <dbReference type="ARBA" id="ARBA00023015"/>
    </source>
</evidence>
<protein>
    <submittedName>
        <fullName evidence="5">Uncharacterized protein</fullName>
    </submittedName>
</protein>
<gene>
    <name evidence="5" type="ORF">SI7747_UN021604</name>
</gene>
<keyword evidence="6" id="KW-1185">Reference proteome</keyword>
<comment type="caution">
    <text evidence="5">The sequence shown here is derived from an EMBL/GenBank/DDBJ whole genome shotgun (WGS) entry which is preliminary data.</text>
</comment>
<keyword evidence="3" id="KW-0804">Transcription</keyword>
<evidence type="ECO:0000256" key="3">
    <source>
        <dbReference type="ARBA" id="ARBA00023163"/>
    </source>
</evidence>
<dbReference type="InterPro" id="IPR036638">
    <property type="entry name" value="HLH_DNA-bd_sf"/>
</dbReference>
<feature type="region of interest" description="Disordered" evidence="4">
    <location>
        <begin position="21"/>
        <end position="56"/>
    </location>
</feature>
<evidence type="ECO:0000256" key="1">
    <source>
        <dbReference type="ARBA" id="ARBA00005510"/>
    </source>
</evidence>
<feature type="compositionally biased region" description="Basic residues" evidence="4">
    <location>
        <begin position="30"/>
        <end position="40"/>
    </location>
</feature>
<keyword evidence="2" id="KW-0805">Transcription regulation</keyword>
<sequence>MFALEEESSAAPMAEELLGWESSPAPAPAPHRHHRRRRCKAAPLGGTGGETESGWRRRRKVNIHRRMIEYLRRMPVQREKEVECSRSMRHMMRERQRRERLSQSYADLYHMIHPQPKVPHLSFFWTRLHRRHQELRSAAAAMGDERTEGATIRFRVGNPSSPVDSMIAALQRLKSMDVKPGPSAPSPATMTTNEVETTVQQALVEVEWKLRNCPKSTKISDWVHLMSADEETFFNTSCDTSRKVTL</sequence>
<evidence type="ECO:0000313" key="5">
    <source>
        <dbReference type="EMBL" id="CAA6675262.1"/>
    </source>
</evidence>
<name>A0ABN7EBH8_SPIIN</name>
<evidence type="ECO:0000313" key="6">
    <source>
        <dbReference type="Proteomes" id="UP001189122"/>
    </source>
</evidence>
<proteinExistence type="inferred from homology"/>
<accession>A0ABN7EBH8</accession>
<dbReference type="SUPFAM" id="SSF47459">
    <property type="entry name" value="HLH, helix-loop-helix DNA-binding domain"/>
    <property type="match status" value="1"/>
</dbReference>
<dbReference type="InterPro" id="IPR044658">
    <property type="entry name" value="bHLH92/bHLH041-like"/>
</dbReference>
<dbReference type="PANTHER" id="PTHR46665:SF6">
    <property type="entry name" value="TRANSCRIPTION FACTOR BHLH92"/>
    <property type="match status" value="1"/>
</dbReference>
<dbReference type="Proteomes" id="UP001189122">
    <property type="component" value="Unassembled WGS sequence"/>
</dbReference>
<reference evidence="6" key="1">
    <citation type="journal article" date="2020" name="Sci. Rep.">
        <title>Chromosome-scale genome assembly for the duckweed Spirodela intermedia, integrating cytogenetic maps, PacBio and Oxford Nanopore libraries.</title>
        <authorList>
            <person name="Hoang P.T.N."/>
            <person name="Fiebig A."/>
            <person name="Novak P."/>
            <person name="Macas J."/>
            <person name="Cao H.X."/>
            <person name="Stepanenko A."/>
            <person name="Chen G."/>
            <person name="Borisjuk N."/>
            <person name="Scholz U."/>
            <person name="Schubert I."/>
        </authorList>
    </citation>
    <scope>NUCLEOTIDE SEQUENCE [LARGE SCALE GENOMIC DNA]</scope>
</reference>
<organism evidence="5 6">
    <name type="scientific">Spirodela intermedia</name>
    <name type="common">Intermediate duckweed</name>
    <dbReference type="NCBI Taxonomy" id="51605"/>
    <lineage>
        <taxon>Eukaryota</taxon>
        <taxon>Viridiplantae</taxon>
        <taxon>Streptophyta</taxon>
        <taxon>Embryophyta</taxon>
        <taxon>Tracheophyta</taxon>
        <taxon>Spermatophyta</taxon>
        <taxon>Magnoliopsida</taxon>
        <taxon>Liliopsida</taxon>
        <taxon>Araceae</taxon>
        <taxon>Lemnoideae</taxon>
        <taxon>Spirodela</taxon>
    </lineage>
</organism>
<comment type="similarity">
    <text evidence="1">Belongs to the bHLH protein family.</text>
</comment>